<dbReference type="Gene3D" id="3.40.50.1820">
    <property type="entry name" value="alpha/beta hydrolase"/>
    <property type="match status" value="1"/>
</dbReference>
<dbReference type="RefSeq" id="WP_279298961.1">
    <property type="nucleotide sequence ID" value="NZ_JAOTIF010000021.1"/>
</dbReference>
<dbReference type="PANTHER" id="PTHR43689">
    <property type="entry name" value="HYDROLASE"/>
    <property type="match status" value="1"/>
</dbReference>
<dbReference type="SUPFAM" id="SSF53474">
    <property type="entry name" value="alpha/beta-Hydrolases"/>
    <property type="match status" value="1"/>
</dbReference>
<dbReference type="Proteomes" id="UP001155483">
    <property type="component" value="Unassembled WGS sequence"/>
</dbReference>
<gene>
    <name evidence="2" type="ORF">OCK74_20545</name>
</gene>
<dbReference type="InterPro" id="IPR022742">
    <property type="entry name" value="Hydrolase_4"/>
</dbReference>
<keyword evidence="2" id="KW-0378">Hydrolase</keyword>
<evidence type="ECO:0000313" key="3">
    <source>
        <dbReference type="Proteomes" id="UP001155483"/>
    </source>
</evidence>
<keyword evidence="3" id="KW-1185">Reference proteome</keyword>
<dbReference type="PANTHER" id="PTHR43689:SF8">
    <property type="entry name" value="ALPHA_BETA-HYDROLASES SUPERFAMILY PROTEIN"/>
    <property type="match status" value="1"/>
</dbReference>
<reference evidence="2" key="1">
    <citation type="submission" date="2022-09" db="EMBL/GenBank/DDBJ databases">
        <authorList>
            <person name="Yuan C."/>
            <person name="Ke Z."/>
        </authorList>
    </citation>
    <scope>NUCLEOTIDE SEQUENCE</scope>
    <source>
        <strain evidence="2">LB-8</strain>
    </source>
</reference>
<comment type="caution">
    <text evidence="2">The sequence shown here is derived from an EMBL/GenBank/DDBJ whole genome shotgun (WGS) entry which is preliminary data.</text>
</comment>
<dbReference type="InterPro" id="IPR029058">
    <property type="entry name" value="AB_hydrolase_fold"/>
</dbReference>
<proteinExistence type="predicted"/>
<dbReference type="AlphaFoldDB" id="A0A9X2XZF2"/>
<evidence type="ECO:0000259" key="1">
    <source>
        <dbReference type="Pfam" id="PF12146"/>
    </source>
</evidence>
<feature type="domain" description="Serine aminopeptidase S33" evidence="1">
    <location>
        <begin position="75"/>
        <end position="186"/>
    </location>
</feature>
<name>A0A9X2XZF2_9BACT</name>
<dbReference type="EMBL" id="JAOTIF010000021">
    <property type="protein sequence ID" value="MCU7551522.1"/>
    <property type="molecule type" value="Genomic_DNA"/>
</dbReference>
<accession>A0A9X2XZF2</accession>
<sequence>MSVSQKLVINYIRAKFAILSSISKRKTAEKAFQLFCTPQYRNRKKLPHIFEEAENIQFAFHHHKISGYRWNHPSENKLLILHGYESSVINFDRYVKPLIKKGYEVLAFDAPAHGRSMGKQINAVLYKEFILYIDKHYGPIKNFIAHSLGGLAIALALEEMKHDETYQVTLIAPATETTTAIDSFFKFLQLDGEVRREFDDVIKQEGGHPPEWFSIARAAQNIKAKVLWLQDEDDQMTPMRDVKPIIEKEYPNFQFLISQGLGHRRIYRDNNSYKAIIDFFHSSV</sequence>
<reference evidence="2" key="2">
    <citation type="submission" date="2023-04" db="EMBL/GenBank/DDBJ databases">
        <title>Paracnuella aquatica gen. nov., sp. nov., a member of the family Chitinophagaceae isolated from a hot spring.</title>
        <authorList>
            <person name="Wang C."/>
        </authorList>
    </citation>
    <scope>NUCLEOTIDE SEQUENCE</scope>
    <source>
        <strain evidence="2">LB-8</strain>
    </source>
</reference>
<evidence type="ECO:0000313" key="2">
    <source>
        <dbReference type="EMBL" id="MCU7551522.1"/>
    </source>
</evidence>
<dbReference type="Pfam" id="PF12146">
    <property type="entry name" value="Hydrolase_4"/>
    <property type="match status" value="1"/>
</dbReference>
<protein>
    <submittedName>
        <fullName evidence="2">Alpha/beta hydrolase</fullName>
    </submittedName>
</protein>
<dbReference type="GO" id="GO:0016787">
    <property type="term" value="F:hydrolase activity"/>
    <property type="evidence" value="ECO:0007669"/>
    <property type="project" value="UniProtKB-KW"/>
</dbReference>
<organism evidence="2 3">
    <name type="scientific">Paraflavisolibacter caeni</name>
    <dbReference type="NCBI Taxonomy" id="2982496"/>
    <lineage>
        <taxon>Bacteria</taxon>
        <taxon>Pseudomonadati</taxon>
        <taxon>Bacteroidota</taxon>
        <taxon>Chitinophagia</taxon>
        <taxon>Chitinophagales</taxon>
        <taxon>Chitinophagaceae</taxon>
        <taxon>Paraflavisolibacter</taxon>
    </lineage>
</organism>